<dbReference type="Proteomes" id="UP000198508">
    <property type="component" value="Unassembled WGS sequence"/>
</dbReference>
<dbReference type="RefSeq" id="WP_092365239.1">
    <property type="nucleotide sequence ID" value="NZ_FOIM01000015.1"/>
</dbReference>
<organism evidence="1 2">
    <name type="scientific">Enterocloster lavalensis</name>
    <dbReference type="NCBI Taxonomy" id="460384"/>
    <lineage>
        <taxon>Bacteria</taxon>
        <taxon>Bacillati</taxon>
        <taxon>Bacillota</taxon>
        <taxon>Clostridia</taxon>
        <taxon>Lachnospirales</taxon>
        <taxon>Lachnospiraceae</taxon>
        <taxon>Enterocloster</taxon>
    </lineage>
</organism>
<reference evidence="2" key="1">
    <citation type="submission" date="2016-10" db="EMBL/GenBank/DDBJ databases">
        <authorList>
            <person name="Varghese N."/>
            <person name="Submissions S."/>
        </authorList>
    </citation>
    <scope>NUCLEOTIDE SEQUENCE [LARGE SCALE GENOMIC DNA]</scope>
    <source>
        <strain evidence="2">NLAE-zl-G277</strain>
    </source>
</reference>
<evidence type="ECO:0000313" key="1">
    <source>
        <dbReference type="EMBL" id="SET81452.1"/>
    </source>
</evidence>
<name>A0A1I0HEM1_9FIRM</name>
<protein>
    <submittedName>
        <fullName evidence="1">Uncharacterized protein</fullName>
    </submittedName>
</protein>
<proteinExistence type="predicted"/>
<sequence>MEIKMYGRILTGGGRFYTYLGPLFAAIGQRQEQYNWLITDFEGGFPLEECVRLNRRNLRERYAWIDGGTLTRLAGQGNAQWSWGVFSGFDRSVTLKQALEYDLPWADGNPGFWKNPVSVQHPLAQMEIVAWDNACTILISRDQKAVCEFAAAFPDSMDLERYNEAEAAPDQSAAYEAWLRRNEER</sequence>
<accession>A0A1I0HEM1</accession>
<keyword evidence="2" id="KW-1185">Reference proteome</keyword>
<dbReference type="STRING" id="460384.SAMN05216313_11581"/>
<evidence type="ECO:0000313" key="2">
    <source>
        <dbReference type="Proteomes" id="UP000198508"/>
    </source>
</evidence>
<gene>
    <name evidence="1" type="ORF">SAMN05216313_11581</name>
</gene>
<dbReference type="AlphaFoldDB" id="A0A1I0HEM1"/>
<dbReference type="EMBL" id="FOIM01000015">
    <property type="protein sequence ID" value="SET81452.1"/>
    <property type="molecule type" value="Genomic_DNA"/>
</dbReference>